<comment type="caution">
    <text evidence="2">The sequence shown here is derived from an EMBL/GenBank/DDBJ whole genome shotgun (WGS) entry which is preliminary data.</text>
</comment>
<gene>
    <name evidence="2" type="ORF">GCM10009680_43290</name>
</gene>
<feature type="compositionally biased region" description="Basic and acidic residues" evidence="1">
    <location>
        <begin position="28"/>
        <end position="46"/>
    </location>
</feature>
<name>A0ABN2I4C1_9ACTN</name>
<reference evidence="2 3" key="1">
    <citation type="journal article" date="2019" name="Int. J. Syst. Evol. Microbiol.">
        <title>The Global Catalogue of Microorganisms (GCM) 10K type strain sequencing project: providing services to taxonomists for standard genome sequencing and annotation.</title>
        <authorList>
            <consortium name="The Broad Institute Genomics Platform"/>
            <consortium name="The Broad Institute Genome Sequencing Center for Infectious Disease"/>
            <person name="Wu L."/>
            <person name="Ma J."/>
        </authorList>
    </citation>
    <scope>NUCLEOTIDE SEQUENCE [LARGE SCALE GENOMIC DNA]</scope>
    <source>
        <strain evidence="2 3">JCM 13244</strain>
    </source>
</reference>
<evidence type="ECO:0000313" key="3">
    <source>
        <dbReference type="Proteomes" id="UP001499947"/>
    </source>
</evidence>
<proteinExistence type="predicted"/>
<organism evidence="2 3">
    <name type="scientific">Streptomyces yatensis</name>
    <dbReference type="NCBI Taxonomy" id="155177"/>
    <lineage>
        <taxon>Bacteria</taxon>
        <taxon>Bacillati</taxon>
        <taxon>Actinomycetota</taxon>
        <taxon>Actinomycetes</taxon>
        <taxon>Kitasatosporales</taxon>
        <taxon>Streptomycetaceae</taxon>
        <taxon>Streptomyces</taxon>
        <taxon>Streptomyces violaceusniger group</taxon>
    </lineage>
</organism>
<feature type="region of interest" description="Disordered" evidence="1">
    <location>
        <begin position="1"/>
        <end position="76"/>
    </location>
</feature>
<evidence type="ECO:0000313" key="2">
    <source>
        <dbReference type="EMBL" id="GAA1698419.1"/>
    </source>
</evidence>
<protein>
    <submittedName>
        <fullName evidence="2">Uncharacterized protein</fullName>
    </submittedName>
</protein>
<sequence>MYRVVQGTMALRTRPSAPGVESDGLDVFGHDRGRELGPPVEHRDAGGRALPGSDDTTGNGSHAITGPLPGQRKHAPLRCGKTTAVALS</sequence>
<accession>A0ABN2I4C1</accession>
<keyword evidence="3" id="KW-1185">Reference proteome</keyword>
<dbReference type="Proteomes" id="UP001499947">
    <property type="component" value="Unassembled WGS sequence"/>
</dbReference>
<evidence type="ECO:0000256" key="1">
    <source>
        <dbReference type="SAM" id="MobiDB-lite"/>
    </source>
</evidence>
<dbReference type="EMBL" id="BAAALR010000050">
    <property type="protein sequence ID" value="GAA1698419.1"/>
    <property type="molecule type" value="Genomic_DNA"/>
</dbReference>